<reference evidence="1 2" key="1">
    <citation type="journal article" date="2019" name="Commun. Biol.">
        <title>The bagworm genome reveals a unique fibroin gene that provides high tensile strength.</title>
        <authorList>
            <person name="Kono N."/>
            <person name="Nakamura H."/>
            <person name="Ohtoshi R."/>
            <person name="Tomita M."/>
            <person name="Numata K."/>
            <person name="Arakawa K."/>
        </authorList>
    </citation>
    <scope>NUCLEOTIDE SEQUENCE [LARGE SCALE GENOMIC DNA]</scope>
</reference>
<accession>A0A4C1UCV8</accession>
<organism evidence="1 2">
    <name type="scientific">Eumeta variegata</name>
    <name type="common">Bagworm moth</name>
    <name type="synonym">Eumeta japonica</name>
    <dbReference type="NCBI Taxonomy" id="151549"/>
    <lineage>
        <taxon>Eukaryota</taxon>
        <taxon>Metazoa</taxon>
        <taxon>Ecdysozoa</taxon>
        <taxon>Arthropoda</taxon>
        <taxon>Hexapoda</taxon>
        <taxon>Insecta</taxon>
        <taxon>Pterygota</taxon>
        <taxon>Neoptera</taxon>
        <taxon>Endopterygota</taxon>
        <taxon>Lepidoptera</taxon>
        <taxon>Glossata</taxon>
        <taxon>Ditrysia</taxon>
        <taxon>Tineoidea</taxon>
        <taxon>Psychidae</taxon>
        <taxon>Oiketicinae</taxon>
        <taxon>Eumeta</taxon>
    </lineage>
</organism>
<evidence type="ECO:0000313" key="1">
    <source>
        <dbReference type="EMBL" id="GBP23957.1"/>
    </source>
</evidence>
<keyword evidence="2" id="KW-1185">Reference proteome</keyword>
<comment type="caution">
    <text evidence="1">The sequence shown here is derived from an EMBL/GenBank/DDBJ whole genome shotgun (WGS) entry which is preliminary data.</text>
</comment>
<gene>
    <name evidence="1" type="ORF">EVAR_17596_1</name>
</gene>
<dbReference type="EMBL" id="BGZK01000155">
    <property type="protein sequence ID" value="GBP23957.1"/>
    <property type="molecule type" value="Genomic_DNA"/>
</dbReference>
<dbReference type="Proteomes" id="UP000299102">
    <property type="component" value="Unassembled WGS sequence"/>
</dbReference>
<proteinExistence type="predicted"/>
<dbReference type="AlphaFoldDB" id="A0A4C1UCV8"/>
<protein>
    <submittedName>
        <fullName evidence="1">Uncharacterized protein</fullName>
    </submittedName>
</protein>
<sequence length="135" mass="15734">MQLLYDTYRCANVANEEHKICIDRAGAASAARQTDRRRPVRNLRRLHHPYAVCFADGRLRVTRQTMRPLFANSELKWPRLNMTLCIRDRGPELTHKSADRLLLTGAARRANRRVRKHRALWSDMSASALTRRARD</sequence>
<name>A0A4C1UCV8_EUMVA</name>
<evidence type="ECO:0000313" key="2">
    <source>
        <dbReference type="Proteomes" id="UP000299102"/>
    </source>
</evidence>